<sequence length="324" mass="36311">MKEKDPIRYTVIGDSIGRGSGAETPGQKWFKVLERRMFSEHGIRMSGSYIVQSGATSFEGLYRLSQFENSGKSDLVFIIFGENDRKYMKAKDFSVIYESLIRKAKAVYPKAEIMTITESCLTSNDFAAEIDAISDHYHASHIDMRPVFQKTGLSAAELTKDLVHPNGRGYQLYADAIYQQLTQDTIRKKEIAAIVDPIHEDTYENYESISSFQRKEGFIIKDGYMTSGQKGSQLEAEFYGNALGVNLLRSPDGGEIKVYIDGKFVTSMSTWWPFASERNLYIANGLSNGVHTVRFEVSGGKSHNNISNDSMTRISSIIVSKSSK</sequence>
<name>A0A433HX07_9BACI</name>
<dbReference type="CDD" id="cd00229">
    <property type="entry name" value="SGNH_hydrolase"/>
    <property type="match status" value="1"/>
</dbReference>
<dbReference type="InterPro" id="IPR036514">
    <property type="entry name" value="SGNH_hydro_sf"/>
</dbReference>
<proteinExistence type="predicted"/>
<dbReference type="Proteomes" id="UP000267430">
    <property type="component" value="Unassembled WGS sequence"/>
</dbReference>
<evidence type="ECO:0000313" key="3">
    <source>
        <dbReference type="Proteomes" id="UP000267430"/>
    </source>
</evidence>
<keyword evidence="3" id="KW-1185">Reference proteome</keyword>
<dbReference type="EMBL" id="RYZZ01000001">
    <property type="protein sequence ID" value="RUQ32858.1"/>
    <property type="molecule type" value="Genomic_DNA"/>
</dbReference>
<comment type="caution">
    <text evidence="2">The sequence shown here is derived from an EMBL/GenBank/DDBJ whole genome shotgun (WGS) entry which is preliminary data.</text>
</comment>
<dbReference type="Pfam" id="PF13472">
    <property type="entry name" value="Lipase_GDSL_2"/>
    <property type="match status" value="1"/>
</dbReference>
<evidence type="ECO:0000259" key="1">
    <source>
        <dbReference type="Pfam" id="PF13472"/>
    </source>
</evidence>
<reference evidence="2 3" key="1">
    <citation type="submission" date="2018-12" db="EMBL/GenBank/DDBJ databases">
        <title>Bacillus chawlae sp. nov., Bacillus glennii sp. nov., and Bacillus saganii sp. nov. Isolated from the Vehicle Assembly Building at Kennedy Space Center where the Viking Spacecraft were Assembled.</title>
        <authorList>
            <person name="Seuylemezian A."/>
            <person name="Vaishampayan P."/>
        </authorList>
    </citation>
    <scope>NUCLEOTIDE SEQUENCE [LARGE SCALE GENOMIC DNA]</scope>
    <source>
        <strain evidence="2 3">L5</strain>
    </source>
</reference>
<dbReference type="AlphaFoldDB" id="A0A433HX07"/>
<evidence type="ECO:0000313" key="2">
    <source>
        <dbReference type="EMBL" id="RUQ32858.1"/>
    </source>
</evidence>
<keyword evidence="2" id="KW-0378">Hydrolase</keyword>
<dbReference type="SUPFAM" id="SSF52266">
    <property type="entry name" value="SGNH hydrolase"/>
    <property type="match status" value="1"/>
</dbReference>
<dbReference type="OrthoDB" id="8233337at2"/>
<dbReference type="GO" id="GO:0016787">
    <property type="term" value="F:hydrolase activity"/>
    <property type="evidence" value="ECO:0007669"/>
    <property type="project" value="UniProtKB-KW"/>
</dbReference>
<dbReference type="Gene3D" id="3.40.50.1110">
    <property type="entry name" value="SGNH hydrolase"/>
    <property type="match status" value="1"/>
</dbReference>
<organism evidence="2 3">
    <name type="scientific">Peribacillus cavernae</name>
    <dbReference type="NCBI Taxonomy" id="1674310"/>
    <lineage>
        <taxon>Bacteria</taxon>
        <taxon>Bacillati</taxon>
        <taxon>Bacillota</taxon>
        <taxon>Bacilli</taxon>
        <taxon>Bacillales</taxon>
        <taxon>Bacillaceae</taxon>
        <taxon>Peribacillus</taxon>
    </lineage>
</organism>
<protein>
    <submittedName>
        <fullName evidence="2">SGNH/GDSL hydrolase family protein</fullName>
    </submittedName>
</protein>
<accession>A0A433HX07</accession>
<dbReference type="InterPro" id="IPR013830">
    <property type="entry name" value="SGNH_hydro"/>
</dbReference>
<gene>
    <name evidence="2" type="ORF">ELQ35_00475</name>
</gene>
<dbReference type="Gene3D" id="2.60.120.260">
    <property type="entry name" value="Galactose-binding domain-like"/>
    <property type="match status" value="1"/>
</dbReference>
<feature type="domain" description="SGNH hydrolase-type esterase" evidence="1">
    <location>
        <begin position="11"/>
        <end position="172"/>
    </location>
</feature>